<feature type="active site" description="Charge relay system" evidence="8">
    <location>
        <position position="249"/>
    </location>
</feature>
<dbReference type="EMBL" id="FQVN01000001">
    <property type="protein sequence ID" value="SHE77224.1"/>
    <property type="molecule type" value="Genomic_DNA"/>
</dbReference>
<dbReference type="Pfam" id="PF02983">
    <property type="entry name" value="Pro_Al_protease"/>
    <property type="match status" value="1"/>
</dbReference>
<dbReference type="OrthoDB" id="8781117at2"/>
<reference evidence="12 13" key="1">
    <citation type="submission" date="2016-11" db="EMBL/GenBank/DDBJ databases">
        <authorList>
            <person name="Jaros S."/>
            <person name="Januszkiewicz K."/>
            <person name="Wedrychowicz H."/>
        </authorList>
    </citation>
    <scope>NUCLEOTIDE SEQUENCE [LARGE SCALE GENOMIC DNA]</scope>
    <source>
        <strain evidence="12 13">DSM 44523</strain>
    </source>
</reference>
<keyword evidence="13" id="KW-1185">Reference proteome</keyword>
<dbReference type="InterPro" id="IPR043504">
    <property type="entry name" value="Peptidase_S1_PA_chymotrypsin"/>
</dbReference>
<keyword evidence="4" id="KW-0378">Hydrolase</keyword>
<comment type="similarity">
    <text evidence="1">Belongs to the peptidase S1 family.</text>
</comment>
<keyword evidence="3 10" id="KW-0732">Signal</keyword>
<dbReference type="PRINTS" id="PR00861">
    <property type="entry name" value="ALYTICPTASE"/>
</dbReference>
<dbReference type="STRING" id="2017.SAMN05444320_1011036"/>
<evidence type="ECO:0000313" key="12">
    <source>
        <dbReference type="EMBL" id="SHE77224.1"/>
    </source>
</evidence>
<dbReference type="InterPro" id="IPR001316">
    <property type="entry name" value="Pept_S1A_streptogrisin"/>
</dbReference>
<evidence type="ECO:0000256" key="3">
    <source>
        <dbReference type="ARBA" id="ARBA00022729"/>
    </source>
</evidence>
<gene>
    <name evidence="12" type="ORF">SAMN05444320_1011036</name>
</gene>
<evidence type="ECO:0000313" key="13">
    <source>
        <dbReference type="Proteomes" id="UP000184501"/>
    </source>
</evidence>
<evidence type="ECO:0000256" key="10">
    <source>
        <dbReference type="SAM" id="SignalP"/>
    </source>
</evidence>
<dbReference type="AlphaFoldDB" id="A0A1M4W7H1"/>
<dbReference type="GO" id="GO:0006508">
    <property type="term" value="P:proteolysis"/>
    <property type="evidence" value="ECO:0007669"/>
    <property type="project" value="UniProtKB-KW"/>
</dbReference>
<keyword evidence="5" id="KW-0720">Serine protease</keyword>
<dbReference type="InterPro" id="IPR009003">
    <property type="entry name" value="Peptidase_S1_PA"/>
</dbReference>
<evidence type="ECO:0000256" key="2">
    <source>
        <dbReference type="ARBA" id="ARBA00022670"/>
    </source>
</evidence>
<feature type="signal peptide" evidence="10">
    <location>
        <begin position="1"/>
        <end position="29"/>
    </location>
</feature>
<evidence type="ECO:0000256" key="9">
    <source>
        <dbReference type="PIRSR" id="PIRSR001134-2"/>
    </source>
</evidence>
<dbReference type="RefSeq" id="WP_073480061.1">
    <property type="nucleotide sequence ID" value="NZ_FQVN01000001.1"/>
</dbReference>
<proteinExistence type="inferred from homology"/>
<dbReference type="Gene3D" id="2.40.10.10">
    <property type="entry name" value="Trypsin-like serine proteases"/>
    <property type="match status" value="2"/>
</dbReference>
<evidence type="ECO:0000256" key="6">
    <source>
        <dbReference type="ARBA" id="ARBA00023145"/>
    </source>
</evidence>
<dbReference type="InterPro" id="IPR037295">
    <property type="entry name" value="Alpha-lytic_protease_prodomain"/>
</dbReference>
<dbReference type="SUPFAM" id="SSF54806">
    <property type="entry name" value="Alpha-lytic protease prodomain"/>
    <property type="match status" value="1"/>
</dbReference>
<feature type="active site" description="Charge relay system" evidence="8">
    <location>
        <position position="329"/>
    </location>
</feature>
<organism evidence="12 13">
    <name type="scientific">Streptoalloteichus hindustanus</name>
    <dbReference type="NCBI Taxonomy" id="2017"/>
    <lineage>
        <taxon>Bacteria</taxon>
        <taxon>Bacillati</taxon>
        <taxon>Actinomycetota</taxon>
        <taxon>Actinomycetes</taxon>
        <taxon>Pseudonocardiales</taxon>
        <taxon>Pseudonocardiaceae</taxon>
        <taxon>Streptoalloteichus</taxon>
    </lineage>
</organism>
<keyword evidence="2" id="KW-0645">Protease</keyword>
<accession>A0A1M4W7H1</accession>
<dbReference type="GO" id="GO:0005576">
    <property type="term" value="C:extracellular region"/>
    <property type="evidence" value="ECO:0007669"/>
    <property type="project" value="InterPro"/>
</dbReference>
<evidence type="ECO:0000256" key="4">
    <source>
        <dbReference type="ARBA" id="ARBA00022801"/>
    </source>
</evidence>
<feature type="chain" id="PRO_5012906104" evidence="10">
    <location>
        <begin position="30"/>
        <end position="375"/>
    </location>
</feature>
<name>A0A1M4W7H1_STRHI</name>
<evidence type="ECO:0000259" key="11">
    <source>
        <dbReference type="Pfam" id="PF02983"/>
    </source>
</evidence>
<feature type="domain" description="Peptidase S1A alpha-lytic prodomain" evidence="11">
    <location>
        <begin position="118"/>
        <end position="176"/>
    </location>
</feature>
<dbReference type="Gene3D" id="3.30.300.50">
    <property type="match status" value="2"/>
</dbReference>
<evidence type="ECO:0000256" key="1">
    <source>
        <dbReference type="ARBA" id="ARBA00007664"/>
    </source>
</evidence>
<feature type="disulfide bond" evidence="9">
    <location>
        <begin position="287"/>
        <end position="297"/>
    </location>
</feature>
<dbReference type="CDD" id="cd21112">
    <property type="entry name" value="alphaLP-like"/>
    <property type="match status" value="1"/>
</dbReference>
<feature type="disulfide bond" evidence="9">
    <location>
        <begin position="323"/>
        <end position="350"/>
    </location>
</feature>
<evidence type="ECO:0000256" key="8">
    <source>
        <dbReference type="PIRSR" id="PIRSR001134-1"/>
    </source>
</evidence>
<evidence type="ECO:0000256" key="7">
    <source>
        <dbReference type="ARBA" id="ARBA00023157"/>
    </source>
</evidence>
<dbReference type="InterPro" id="IPR004236">
    <property type="entry name" value="Pept_S1_alpha_lytic"/>
</dbReference>
<dbReference type="PIRSF" id="PIRSF001134">
    <property type="entry name" value="Streptogrisin"/>
    <property type="match status" value="1"/>
</dbReference>
<dbReference type="GO" id="GO:0004252">
    <property type="term" value="F:serine-type endopeptidase activity"/>
    <property type="evidence" value="ECO:0007669"/>
    <property type="project" value="InterPro"/>
</dbReference>
<keyword evidence="7 9" id="KW-1015">Disulfide bond</keyword>
<protein>
    <submittedName>
        <fullName evidence="12">Streptogrisin C</fullName>
    </submittedName>
</protein>
<feature type="disulfide bond" evidence="9">
    <location>
        <begin position="206"/>
        <end position="222"/>
    </location>
</feature>
<dbReference type="InterPro" id="IPR035070">
    <property type="entry name" value="Streptogrisin_prodomain"/>
</dbReference>
<keyword evidence="6" id="KW-0865">Zymogen</keyword>
<sequence length="375" mass="38187">MKPMNAARIVGAALLVAGATASFTLPAGAAPDAGDTASPEMFAAMQRDLGLSADQAKDLLAKENAATDTEESLRGSLGAAFGGAHYDAARGKLVVGVTDLLAVERVRSAGAEPTLVSRSEARLNEVKAALDARGDNAPQSVTSWYVDPTSNSVVVTVSPGAVEQAKGFVAGVDADAVRVVESTESPRPLYDLIGGDAYYIGSGSRCSIGFSVRGGFVTAGHCGRTGASTTGSNRQAQGTFQGSVFPGSDYAWVKTNSNWTPRGLVKSGGSTIKVRGSREAAVGASICRSGSTTGWHCGKVQAKNQTVRYSQGAVRGLTKTSACAEPGDSGGSFISGDQAQGVTSGGSGNCRSGGTTYFQPVNPILSRYSLQLVTG</sequence>
<dbReference type="SUPFAM" id="SSF50494">
    <property type="entry name" value="Trypsin-like serine proteases"/>
    <property type="match status" value="1"/>
</dbReference>
<dbReference type="Proteomes" id="UP000184501">
    <property type="component" value="Unassembled WGS sequence"/>
</dbReference>
<evidence type="ECO:0000256" key="5">
    <source>
        <dbReference type="ARBA" id="ARBA00022825"/>
    </source>
</evidence>
<feature type="active site" description="Charge relay system" evidence="8">
    <location>
        <position position="221"/>
    </location>
</feature>